<organism evidence="1 2">
    <name type="scientific">Meloidogyne enterolobii</name>
    <name type="common">Root-knot nematode worm</name>
    <name type="synonym">Meloidogyne mayaguensis</name>
    <dbReference type="NCBI Taxonomy" id="390850"/>
    <lineage>
        <taxon>Eukaryota</taxon>
        <taxon>Metazoa</taxon>
        <taxon>Ecdysozoa</taxon>
        <taxon>Nematoda</taxon>
        <taxon>Chromadorea</taxon>
        <taxon>Rhabditida</taxon>
        <taxon>Tylenchina</taxon>
        <taxon>Tylenchomorpha</taxon>
        <taxon>Tylenchoidea</taxon>
        <taxon>Meloidogynidae</taxon>
        <taxon>Meloidogyninae</taxon>
        <taxon>Meloidogyne</taxon>
    </lineage>
</organism>
<dbReference type="Proteomes" id="UP000580250">
    <property type="component" value="Unassembled WGS sequence"/>
</dbReference>
<dbReference type="EMBL" id="CAJEWN010001351">
    <property type="protein sequence ID" value="CAD2196728.1"/>
    <property type="molecule type" value="Genomic_DNA"/>
</dbReference>
<evidence type="ECO:0000313" key="2">
    <source>
        <dbReference type="Proteomes" id="UP000580250"/>
    </source>
</evidence>
<comment type="caution">
    <text evidence="1">The sequence shown here is derived from an EMBL/GenBank/DDBJ whole genome shotgun (WGS) entry which is preliminary data.</text>
</comment>
<proteinExistence type="predicted"/>
<reference evidence="1 2" key="1">
    <citation type="submission" date="2020-08" db="EMBL/GenBank/DDBJ databases">
        <authorList>
            <person name="Koutsovoulos G."/>
            <person name="Danchin GJ E."/>
        </authorList>
    </citation>
    <scope>NUCLEOTIDE SEQUENCE [LARGE SCALE GENOMIC DNA]</scope>
</reference>
<gene>
    <name evidence="1" type="ORF">MENT_LOCUS49912</name>
</gene>
<name>A0A6V7XBU7_MELEN</name>
<sequence>MAIKFLLNSNAKNCFLANLPQVLLLILQKSRQVSSPQHEEGDLDKQLIKLMEKKIKYFSEKRKAIEALIKQSNYEKANDVADFVFKLNQICKDKKHYFQQETNVVKKLCKEFLKEYEQMRKNSKKYTIFNNPKVTKVYNKEDVIAMIKALNDHREETSGENYVSPFAPATAATSSVGYPDDWVSPMIGYHEKKKGWGIEAIVKLTRGVNKWMKKIKEKKSGSREKGETIHLGRE</sequence>
<evidence type="ECO:0000313" key="1">
    <source>
        <dbReference type="EMBL" id="CAD2196728.1"/>
    </source>
</evidence>
<dbReference type="AlphaFoldDB" id="A0A6V7XBU7"/>
<protein>
    <submittedName>
        <fullName evidence="1">Uncharacterized protein</fullName>
    </submittedName>
</protein>
<accession>A0A6V7XBU7</accession>